<comment type="caution">
    <text evidence="2">The sequence shown here is derived from an EMBL/GenBank/DDBJ whole genome shotgun (WGS) entry which is preliminary data.</text>
</comment>
<dbReference type="RefSeq" id="WP_201650566.1">
    <property type="nucleotide sequence ID" value="NZ_CAJHCS010000008.1"/>
</dbReference>
<dbReference type="EMBL" id="JAZHGC010000079">
    <property type="protein sequence ID" value="MEM5292262.1"/>
    <property type="molecule type" value="Genomic_DNA"/>
</dbReference>
<name>A0ABU9QS38_9BURK</name>
<feature type="region of interest" description="Disordered" evidence="1">
    <location>
        <begin position="1"/>
        <end position="32"/>
    </location>
</feature>
<protein>
    <submittedName>
        <fullName evidence="2">DUF2795 domain-containing protein</fullName>
    </submittedName>
</protein>
<evidence type="ECO:0000313" key="2">
    <source>
        <dbReference type="EMBL" id="MEM5292262.1"/>
    </source>
</evidence>
<evidence type="ECO:0000313" key="3">
    <source>
        <dbReference type="Proteomes" id="UP001494588"/>
    </source>
</evidence>
<gene>
    <name evidence="2" type="ORF">V4C55_41965</name>
</gene>
<reference evidence="2 3" key="1">
    <citation type="submission" date="2024-01" db="EMBL/GenBank/DDBJ databases">
        <title>The diversity of rhizobia nodulating Mimosa spp. in eleven states of Brazil covering several biomes is determined by host plant, location, and edaphic factors.</title>
        <authorList>
            <person name="Rouws L."/>
            <person name="Barauna A."/>
            <person name="Beukes C."/>
            <person name="De Faria S.M."/>
            <person name="Gross E."/>
            <person name="Dos Reis Junior F.B."/>
            <person name="Simon M."/>
            <person name="Maluk M."/>
            <person name="Odee D.W."/>
            <person name="Kenicer G."/>
            <person name="Young J.P.W."/>
            <person name="Reis V.M."/>
            <person name="Zilli J."/>
            <person name="James E.K."/>
        </authorList>
    </citation>
    <scope>NUCLEOTIDE SEQUENCE [LARGE SCALE GENOMIC DNA]</scope>
    <source>
        <strain evidence="2 3">JPY77</strain>
    </source>
</reference>
<keyword evidence="3" id="KW-1185">Reference proteome</keyword>
<organism evidence="2 3">
    <name type="scientific">Paraburkholderia sabiae</name>
    <dbReference type="NCBI Taxonomy" id="273251"/>
    <lineage>
        <taxon>Bacteria</taxon>
        <taxon>Pseudomonadati</taxon>
        <taxon>Pseudomonadota</taxon>
        <taxon>Betaproteobacteria</taxon>
        <taxon>Burkholderiales</taxon>
        <taxon>Burkholderiaceae</taxon>
        <taxon>Paraburkholderia</taxon>
    </lineage>
</organism>
<evidence type="ECO:0000256" key="1">
    <source>
        <dbReference type="SAM" id="MobiDB-lite"/>
    </source>
</evidence>
<dbReference type="Proteomes" id="UP001494588">
    <property type="component" value="Unassembled WGS sequence"/>
</dbReference>
<accession>A0ABU9QS38</accession>
<proteinExistence type="predicted"/>
<sequence>MSSQSPLPAHSQDQRHLGQPNPPDTQKALSDFNCRTTREKLVERTQKNRVSIDMVDLADKLPAYKYDSPAPVSNQISRIKSR</sequence>